<evidence type="ECO:0000256" key="5">
    <source>
        <dbReference type="ARBA" id="ARBA00022640"/>
    </source>
</evidence>
<sequence>MGSERSGGGTTIAPLFSRIHTSLINVWTAISRAQV</sequence>
<keyword evidence="4" id="KW-0150">Chloroplast</keyword>
<comment type="subcellular location">
    <subcellularLocation>
        <location evidence="1">Plastid</location>
        <location evidence="1">Chloroplast</location>
    </subcellularLocation>
</comment>
<evidence type="ECO:0000256" key="3">
    <source>
        <dbReference type="ARBA" id="ARBA00021456"/>
    </source>
</evidence>
<keyword evidence="5" id="KW-0934">Plastid</keyword>
<organism evidence="6 7">
    <name type="scientific">Musa troglodytarum</name>
    <name type="common">fe'i banana</name>
    <dbReference type="NCBI Taxonomy" id="320322"/>
    <lineage>
        <taxon>Eukaryota</taxon>
        <taxon>Viridiplantae</taxon>
        <taxon>Streptophyta</taxon>
        <taxon>Embryophyta</taxon>
        <taxon>Tracheophyta</taxon>
        <taxon>Spermatophyta</taxon>
        <taxon>Magnoliopsida</taxon>
        <taxon>Liliopsida</taxon>
        <taxon>Zingiberales</taxon>
        <taxon>Musaceae</taxon>
        <taxon>Musa</taxon>
    </lineage>
</organism>
<comment type="similarity">
    <text evidence="2">Belongs to the ycf68 family.</text>
</comment>
<name>A0A9E7EZE9_9LILI</name>
<dbReference type="Proteomes" id="UP001055439">
    <property type="component" value="Chromosome 2"/>
</dbReference>
<accession>A0A9E7EZE9</accession>
<protein>
    <recommendedName>
        <fullName evidence="3">Uncharacterized protein ycf68</fullName>
    </recommendedName>
</protein>
<proteinExistence type="inferred from homology"/>
<evidence type="ECO:0000256" key="1">
    <source>
        <dbReference type="ARBA" id="ARBA00004229"/>
    </source>
</evidence>
<evidence type="ECO:0000256" key="2">
    <source>
        <dbReference type="ARBA" id="ARBA00007638"/>
    </source>
</evidence>
<dbReference type="OrthoDB" id="1737456at2759"/>
<reference evidence="6" key="1">
    <citation type="submission" date="2022-05" db="EMBL/GenBank/DDBJ databases">
        <title>The Musa troglodytarum L. genome provides insights into the mechanism of non-climacteric behaviour and enrichment of carotenoids.</title>
        <authorList>
            <person name="Wang J."/>
        </authorList>
    </citation>
    <scope>NUCLEOTIDE SEQUENCE</scope>
    <source>
        <tissue evidence="6">Leaf</tissue>
    </source>
</reference>
<dbReference type="GO" id="GO:0009507">
    <property type="term" value="C:chloroplast"/>
    <property type="evidence" value="ECO:0007669"/>
    <property type="project" value="UniProtKB-SubCell"/>
</dbReference>
<evidence type="ECO:0000313" key="6">
    <source>
        <dbReference type="EMBL" id="URD85886.1"/>
    </source>
</evidence>
<dbReference type="Pfam" id="PF10839">
    <property type="entry name" value="DUF2647"/>
    <property type="match status" value="1"/>
</dbReference>
<dbReference type="InterPro" id="IPR022546">
    <property type="entry name" value="Uncharacterised_Ycf68"/>
</dbReference>
<evidence type="ECO:0000256" key="4">
    <source>
        <dbReference type="ARBA" id="ARBA00022528"/>
    </source>
</evidence>
<keyword evidence="7" id="KW-1185">Reference proteome</keyword>
<dbReference type="EMBL" id="CP097504">
    <property type="protein sequence ID" value="URD85886.1"/>
    <property type="molecule type" value="Genomic_DNA"/>
</dbReference>
<gene>
    <name evidence="6" type="ORF">MUK42_24240</name>
</gene>
<dbReference type="AlphaFoldDB" id="A0A9E7EZE9"/>
<evidence type="ECO:0000313" key="7">
    <source>
        <dbReference type="Proteomes" id="UP001055439"/>
    </source>
</evidence>